<evidence type="ECO:0000313" key="1">
    <source>
        <dbReference type="EMBL" id="SHI86681.1"/>
    </source>
</evidence>
<keyword evidence="2" id="KW-1185">Reference proteome</keyword>
<dbReference type="STRING" id="1178825.SAMN05216261_2053"/>
<sequence length="298" mass="33866">MQHVINLLILSLMILIVDSGSTKSDWIAVDINGKQLLEKLRTKGLNPEILTQKKLKKTIKNNEILKAHKDAVTHVYFYGAGCGTDRGKDLVYSALDEFFVNANITVEEDTMAAVYGTINKVDEAAVVCILGTGSNCSYYDGKKLHQRVQSLGYILMDDAAGNYYGKQLIRDYYFNHMPEDIKVAFGSKYNLEADYVKYNIYKQPHPNAYLANFAEFMFLNKDSDYIINLIKKGLRIFVENYIMQYKEELKTVPVHFAGSIAFFAQNEIKEVAQEMGFTVGNFERRPIEGLVKFHTTGI</sequence>
<protein>
    <submittedName>
        <fullName evidence="1">BadF-type ATPase</fullName>
    </submittedName>
</protein>
<dbReference type="EMBL" id="FQYK01000004">
    <property type="protein sequence ID" value="SHI86681.1"/>
    <property type="molecule type" value="Genomic_DNA"/>
</dbReference>
<dbReference type="SUPFAM" id="SSF53067">
    <property type="entry name" value="Actin-like ATPase domain"/>
    <property type="match status" value="2"/>
</dbReference>
<dbReference type="Gene3D" id="1.10.720.160">
    <property type="match status" value="1"/>
</dbReference>
<evidence type="ECO:0000313" key="2">
    <source>
        <dbReference type="Proteomes" id="UP000184396"/>
    </source>
</evidence>
<dbReference type="eggNOG" id="COG2971">
    <property type="taxonomic scope" value="Bacteria"/>
</dbReference>
<dbReference type="CDD" id="cd24079">
    <property type="entry name" value="ASKHA_NBD_PG1100-like"/>
    <property type="match status" value="1"/>
</dbReference>
<proteinExistence type="predicted"/>
<dbReference type="Proteomes" id="UP000184396">
    <property type="component" value="Unassembled WGS sequence"/>
</dbReference>
<organism evidence="1 2">
    <name type="scientific">Algibacter luteus</name>
    <dbReference type="NCBI Taxonomy" id="1178825"/>
    <lineage>
        <taxon>Bacteria</taxon>
        <taxon>Pseudomonadati</taxon>
        <taxon>Bacteroidota</taxon>
        <taxon>Flavobacteriia</taxon>
        <taxon>Flavobacteriales</taxon>
        <taxon>Flavobacteriaceae</taxon>
        <taxon>Algibacter</taxon>
    </lineage>
</organism>
<dbReference type="InterPro" id="IPR043129">
    <property type="entry name" value="ATPase_NBD"/>
</dbReference>
<name>A0A1M6EMF5_9FLAO</name>
<gene>
    <name evidence="1" type="ORF">SAMN05216261_2053</name>
</gene>
<dbReference type="AlphaFoldDB" id="A0A1M6EMF5"/>
<reference evidence="1 2" key="1">
    <citation type="submission" date="2016-11" db="EMBL/GenBank/DDBJ databases">
        <authorList>
            <person name="Jaros S."/>
            <person name="Januszkiewicz K."/>
            <person name="Wedrychowicz H."/>
        </authorList>
    </citation>
    <scope>NUCLEOTIDE SEQUENCE [LARGE SCALE GENOMIC DNA]</scope>
    <source>
        <strain evidence="1 2">CGMCC 1.12213</strain>
    </source>
</reference>
<dbReference type="Gene3D" id="3.30.420.40">
    <property type="match status" value="2"/>
</dbReference>
<accession>A0A1M6EMF5</accession>